<evidence type="ECO:0000313" key="1">
    <source>
        <dbReference type="EMBL" id="KAB5544153.1"/>
    </source>
</evidence>
<sequence>MDGNSRKEGLHQNYERNLVIDDSVLQKNSRVFQIKTRLGFLELCQLKRDTFCGALKPLLDHACPVSISHGLISLNPILSRSLYPNFDASRNTFSRQLHRAQRIFDGLRGWRMRSHAYSHVYYPWFNVALRREI</sequence>
<dbReference type="AlphaFoldDB" id="A0A5N5LN57"/>
<dbReference type="Proteomes" id="UP000326939">
    <property type="component" value="Chromosome 8"/>
</dbReference>
<comment type="caution">
    <text evidence="1">The sequence shown here is derived from an EMBL/GenBank/DDBJ whole genome shotgun (WGS) entry which is preliminary data.</text>
</comment>
<organism evidence="1 2">
    <name type="scientific">Salix brachista</name>
    <dbReference type="NCBI Taxonomy" id="2182728"/>
    <lineage>
        <taxon>Eukaryota</taxon>
        <taxon>Viridiplantae</taxon>
        <taxon>Streptophyta</taxon>
        <taxon>Embryophyta</taxon>
        <taxon>Tracheophyta</taxon>
        <taxon>Spermatophyta</taxon>
        <taxon>Magnoliopsida</taxon>
        <taxon>eudicotyledons</taxon>
        <taxon>Gunneridae</taxon>
        <taxon>Pentapetalae</taxon>
        <taxon>rosids</taxon>
        <taxon>fabids</taxon>
        <taxon>Malpighiales</taxon>
        <taxon>Salicaceae</taxon>
        <taxon>Saliceae</taxon>
        <taxon>Salix</taxon>
    </lineage>
</organism>
<evidence type="ECO:0000313" key="2">
    <source>
        <dbReference type="Proteomes" id="UP000326939"/>
    </source>
</evidence>
<dbReference type="EMBL" id="VDCV01000008">
    <property type="protein sequence ID" value="KAB5544153.1"/>
    <property type="molecule type" value="Genomic_DNA"/>
</dbReference>
<protein>
    <submittedName>
        <fullName evidence="1">Uncharacterized protein</fullName>
    </submittedName>
</protein>
<proteinExistence type="predicted"/>
<keyword evidence="2" id="KW-1185">Reference proteome</keyword>
<name>A0A5N5LN57_9ROSI</name>
<gene>
    <name evidence="1" type="ORF">DKX38_012265</name>
</gene>
<reference evidence="2" key="1">
    <citation type="journal article" date="2019" name="Gigascience">
        <title>De novo genome assembly of the endangered Acer yangbiense, a plant species with extremely small populations endemic to Yunnan Province, China.</title>
        <authorList>
            <person name="Yang J."/>
            <person name="Wariss H.M."/>
            <person name="Tao L."/>
            <person name="Zhang R."/>
            <person name="Yun Q."/>
            <person name="Hollingsworth P."/>
            <person name="Dao Z."/>
            <person name="Luo G."/>
            <person name="Guo H."/>
            <person name="Ma Y."/>
            <person name="Sun W."/>
        </authorList>
    </citation>
    <scope>NUCLEOTIDE SEQUENCE [LARGE SCALE GENOMIC DNA]</scope>
    <source>
        <strain evidence="2">cv. br00</strain>
    </source>
</reference>
<accession>A0A5N5LN57</accession>